<proteinExistence type="predicted"/>
<dbReference type="EMBL" id="QGGL01000006">
    <property type="protein sequence ID" value="PWK13730.1"/>
    <property type="molecule type" value="Genomic_DNA"/>
</dbReference>
<evidence type="ECO:0000313" key="2">
    <source>
        <dbReference type="Proteomes" id="UP000245634"/>
    </source>
</evidence>
<dbReference type="AlphaFoldDB" id="A0A316DAM3"/>
<accession>A0A316DAM3</accession>
<gene>
    <name evidence="1" type="ORF">C7459_1068</name>
</gene>
<protein>
    <submittedName>
        <fullName evidence="1">Uncharacterized protein</fullName>
    </submittedName>
</protein>
<sequence length="94" mass="10664">MKIIEKILGMTEETCKICFGTEAVIRYKEFTLEYDKGKHQAGNRGCLPFALYGGEGCLLNLRVLHKGVLPCNAVISDRESFHPFEMELLAREIK</sequence>
<keyword evidence="2" id="KW-1185">Reference proteome</keyword>
<dbReference type="Proteomes" id="UP000245634">
    <property type="component" value="Unassembled WGS sequence"/>
</dbReference>
<comment type="caution">
    <text evidence="1">The sequence shown here is derived from an EMBL/GenBank/DDBJ whole genome shotgun (WGS) entry which is preliminary data.</text>
</comment>
<dbReference type="RefSeq" id="WP_109688153.1">
    <property type="nucleotide sequence ID" value="NZ_QGGL01000006.1"/>
</dbReference>
<evidence type="ECO:0000313" key="1">
    <source>
        <dbReference type="EMBL" id="PWK13730.1"/>
    </source>
</evidence>
<name>A0A316DAM3_9BACL</name>
<organism evidence="1 2">
    <name type="scientific">Tumebacillus permanentifrigoris</name>
    <dbReference type="NCBI Taxonomy" id="378543"/>
    <lineage>
        <taxon>Bacteria</taxon>
        <taxon>Bacillati</taxon>
        <taxon>Bacillota</taxon>
        <taxon>Bacilli</taxon>
        <taxon>Bacillales</taxon>
        <taxon>Alicyclobacillaceae</taxon>
        <taxon>Tumebacillus</taxon>
    </lineage>
</organism>
<reference evidence="1 2" key="1">
    <citation type="submission" date="2018-05" db="EMBL/GenBank/DDBJ databases">
        <title>Genomic Encyclopedia of Type Strains, Phase IV (KMG-IV): sequencing the most valuable type-strain genomes for metagenomic binning, comparative biology and taxonomic classification.</title>
        <authorList>
            <person name="Goeker M."/>
        </authorList>
    </citation>
    <scope>NUCLEOTIDE SEQUENCE [LARGE SCALE GENOMIC DNA]</scope>
    <source>
        <strain evidence="1 2">DSM 18773</strain>
    </source>
</reference>